<gene>
    <name evidence="3" type="ORF">SAMN05660662_3993</name>
</gene>
<feature type="transmembrane region" description="Helical" evidence="2">
    <location>
        <begin position="67"/>
        <end position="85"/>
    </location>
</feature>
<dbReference type="SUPFAM" id="SSF56601">
    <property type="entry name" value="beta-lactamase/transpeptidase-like"/>
    <property type="match status" value="1"/>
</dbReference>
<evidence type="ECO:0000313" key="3">
    <source>
        <dbReference type="EMBL" id="SDF97490.1"/>
    </source>
</evidence>
<dbReference type="AlphaFoldDB" id="A0A1G7QIP2"/>
<keyword evidence="2" id="KW-0472">Membrane</keyword>
<sequence length="336" mass="34577">MTQHPTTRQRPAARRSHGPSPRAVSTQRAVPIRRPARPGPLPAELSPRRPATGPVGARRTGGRPSRLLVLLLGAALAAGLGAWQLDRYRADHGSLTAPVRAAGDAAGGEIEVAVVGPGGTVAESSGASSPVYTASLVKLLVVEQLLEGAAEDGLPLDAADRRDLERAVTISDDQAMNRLWVAFDGARLVRSAVVEFGLEQTAPPAVPGQWGQATASAADMARFLTALPAHLAPDDLAALSGWMRAASTQAADGFDQGFGLRSAGVGAPEGTAVKQGWMCCVDGHRQLHSAGLLPDGTAVVLLGEFPEEVPWDTARSALDAAARGVVEGLLPALAAG</sequence>
<dbReference type="OrthoDB" id="4981298at2"/>
<keyword evidence="2" id="KW-1133">Transmembrane helix</keyword>
<name>A0A1G7QIP2_9ACTN</name>
<dbReference type="EMBL" id="FNBT01000009">
    <property type="protein sequence ID" value="SDF97490.1"/>
    <property type="molecule type" value="Genomic_DNA"/>
</dbReference>
<proteinExistence type="predicted"/>
<dbReference type="Proteomes" id="UP000199406">
    <property type="component" value="Unassembled WGS sequence"/>
</dbReference>
<reference evidence="4" key="1">
    <citation type="submission" date="2016-10" db="EMBL/GenBank/DDBJ databases">
        <authorList>
            <person name="Varghese N."/>
            <person name="Submissions S."/>
        </authorList>
    </citation>
    <scope>NUCLEOTIDE SEQUENCE [LARGE SCALE GENOMIC DNA]</scope>
    <source>
        <strain evidence="4">DSM 44268</strain>
    </source>
</reference>
<keyword evidence="2" id="KW-0812">Transmembrane</keyword>
<evidence type="ECO:0000256" key="1">
    <source>
        <dbReference type="SAM" id="MobiDB-lite"/>
    </source>
</evidence>
<dbReference type="STRING" id="1550231.SAMN05660662_3993"/>
<evidence type="ECO:0000256" key="2">
    <source>
        <dbReference type="SAM" id="Phobius"/>
    </source>
</evidence>
<organism evidence="3 4">
    <name type="scientific">Blastococcus aurantiacus</name>
    <dbReference type="NCBI Taxonomy" id="1550231"/>
    <lineage>
        <taxon>Bacteria</taxon>
        <taxon>Bacillati</taxon>
        <taxon>Actinomycetota</taxon>
        <taxon>Actinomycetes</taxon>
        <taxon>Geodermatophilales</taxon>
        <taxon>Geodermatophilaceae</taxon>
        <taxon>Blastococcus</taxon>
    </lineage>
</organism>
<evidence type="ECO:0000313" key="4">
    <source>
        <dbReference type="Proteomes" id="UP000199406"/>
    </source>
</evidence>
<feature type="region of interest" description="Disordered" evidence="1">
    <location>
        <begin position="1"/>
        <end position="61"/>
    </location>
</feature>
<protein>
    <recommendedName>
        <fullName evidence="5">Beta-lactamase enzyme family protein</fullName>
    </recommendedName>
</protein>
<accession>A0A1G7QIP2</accession>
<dbReference type="RefSeq" id="WP_091770576.1">
    <property type="nucleotide sequence ID" value="NZ_FNBT01000009.1"/>
</dbReference>
<keyword evidence="4" id="KW-1185">Reference proteome</keyword>
<dbReference type="Gene3D" id="3.40.710.10">
    <property type="entry name" value="DD-peptidase/beta-lactamase superfamily"/>
    <property type="match status" value="1"/>
</dbReference>
<evidence type="ECO:0008006" key="5">
    <source>
        <dbReference type="Google" id="ProtNLM"/>
    </source>
</evidence>
<dbReference type="InterPro" id="IPR012338">
    <property type="entry name" value="Beta-lactam/transpept-like"/>
</dbReference>